<organism evidence="2 3">
    <name type="scientific">Aspergillus homomorphus (strain CBS 101889)</name>
    <dbReference type="NCBI Taxonomy" id="1450537"/>
    <lineage>
        <taxon>Eukaryota</taxon>
        <taxon>Fungi</taxon>
        <taxon>Dikarya</taxon>
        <taxon>Ascomycota</taxon>
        <taxon>Pezizomycotina</taxon>
        <taxon>Eurotiomycetes</taxon>
        <taxon>Eurotiomycetidae</taxon>
        <taxon>Eurotiales</taxon>
        <taxon>Aspergillaceae</taxon>
        <taxon>Aspergillus</taxon>
        <taxon>Aspergillus subgen. Circumdati</taxon>
    </lineage>
</organism>
<feature type="compositionally biased region" description="Acidic residues" evidence="1">
    <location>
        <begin position="101"/>
        <end position="118"/>
    </location>
</feature>
<dbReference type="VEuPathDB" id="FungiDB:BO97DRAFT_451770"/>
<name>A0A395HX47_ASPHC</name>
<reference evidence="2 3" key="1">
    <citation type="submission" date="2018-02" db="EMBL/GenBank/DDBJ databases">
        <title>The genomes of Aspergillus section Nigri reveals drivers in fungal speciation.</title>
        <authorList>
            <consortium name="DOE Joint Genome Institute"/>
            <person name="Vesth T.C."/>
            <person name="Nybo J."/>
            <person name="Theobald S."/>
            <person name="Brandl J."/>
            <person name="Frisvad J.C."/>
            <person name="Nielsen K.F."/>
            <person name="Lyhne E.K."/>
            <person name="Kogle M.E."/>
            <person name="Kuo A."/>
            <person name="Riley R."/>
            <person name="Clum A."/>
            <person name="Nolan M."/>
            <person name="Lipzen A."/>
            <person name="Salamov A."/>
            <person name="Henrissat B."/>
            <person name="Wiebenga A."/>
            <person name="De vries R.P."/>
            <person name="Grigoriev I.V."/>
            <person name="Mortensen U.H."/>
            <person name="Andersen M.R."/>
            <person name="Baker S.E."/>
        </authorList>
    </citation>
    <scope>NUCLEOTIDE SEQUENCE [LARGE SCALE GENOMIC DNA]</scope>
    <source>
        <strain evidence="2 3">CBS 101889</strain>
    </source>
</reference>
<evidence type="ECO:0000313" key="2">
    <source>
        <dbReference type="EMBL" id="RAL12492.1"/>
    </source>
</evidence>
<proteinExistence type="predicted"/>
<dbReference type="OrthoDB" id="7475980at2759"/>
<evidence type="ECO:0000313" key="3">
    <source>
        <dbReference type="Proteomes" id="UP000248961"/>
    </source>
</evidence>
<dbReference type="GeneID" id="37203303"/>
<dbReference type="AlphaFoldDB" id="A0A395HX47"/>
<protein>
    <submittedName>
        <fullName evidence="2">Uncharacterized protein</fullName>
    </submittedName>
</protein>
<dbReference type="RefSeq" id="XP_025551646.1">
    <property type="nucleotide sequence ID" value="XM_025699014.1"/>
</dbReference>
<dbReference type="Proteomes" id="UP000248961">
    <property type="component" value="Unassembled WGS sequence"/>
</dbReference>
<accession>A0A395HX47</accession>
<feature type="compositionally biased region" description="Polar residues" evidence="1">
    <location>
        <begin position="169"/>
        <end position="181"/>
    </location>
</feature>
<dbReference type="EMBL" id="KZ824283">
    <property type="protein sequence ID" value="RAL12492.1"/>
    <property type="molecule type" value="Genomic_DNA"/>
</dbReference>
<gene>
    <name evidence="2" type="ORF">BO97DRAFT_451770</name>
</gene>
<evidence type="ECO:0000256" key="1">
    <source>
        <dbReference type="SAM" id="MobiDB-lite"/>
    </source>
</evidence>
<feature type="region of interest" description="Disordered" evidence="1">
    <location>
        <begin position="1"/>
        <end position="278"/>
    </location>
</feature>
<feature type="compositionally biased region" description="Basic and acidic residues" evidence="1">
    <location>
        <begin position="9"/>
        <end position="30"/>
    </location>
</feature>
<feature type="compositionally biased region" description="Low complexity" evidence="1">
    <location>
        <begin position="265"/>
        <end position="276"/>
    </location>
</feature>
<sequence>MSSDEEPFDDYRPDESSFDSDDHGYDEPTHDGQCNSEPVSRGSCWDQPSLEDQCCRESTSDDECCDSPSTNDQKWDAFSNPEQYWDPAPRPYYVEPPFDDKNDDEPTLDDESDGESSFDEQHSDESSYNDQCFVEQPSYYPVPPSHDTCDAPLPSSKPRSDKPSVTIGHLNQTPVNVQSVNKIFLPQRSPERTLPRKLYPERQHSENKRPAKHSSDKQPFKKQHSDSPQTSYKMFWDTQPAVEESSDKMSPDEPATAAPSTNEHNTNNLPSSTNPPCMNLPPITLQSSRDSVSQFHTELLNWTLRNGISSESFAWLCDVLRLADCPETRSLPKREDILRKNEDQLPEKPDMCQRMNTTTEEDVMI</sequence>
<feature type="compositionally biased region" description="Basic and acidic residues" evidence="1">
    <location>
        <begin position="189"/>
        <end position="225"/>
    </location>
</feature>
<keyword evidence="3" id="KW-1185">Reference proteome</keyword>